<dbReference type="Gene3D" id="3.90.1200.10">
    <property type="match status" value="1"/>
</dbReference>
<dbReference type="AlphaFoldDB" id="A0A2Z4YKB1"/>
<dbReference type="SUPFAM" id="SSF56112">
    <property type="entry name" value="Protein kinase-like (PK-like)"/>
    <property type="match status" value="1"/>
</dbReference>
<reference evidence="3 4" key="1">
    <citation type="submission" date="2018-07" db="EMBL/GenBank/DDBJ databases">
        <title>Rhizobium leguminosarum strain:ATCC 14479 Genome sequencing and assembly.</title>
        <authorList>
            <person name="Chakraborty R."/>
        </authorList>
    </citation>
    <scope>NUCLEOTIDE SEQUENCE [LARGE SCALE GENOMIC DNA]</scope>
    <source>
        <strain evidence="3 4">ATCC 14479</strain>
    </source>
</reference>
<evidence type="ECO:0000313" key="4">
    <source>
        <dbReference type="Proteomes" id="UP000251166"/>
    </source>
</evidence>
<dbReference type="EMBL" id="CP030760">
    <property type="protein sequence ID" value="AXA41721.1"/>
    <property type="molecule type" value="Genomic_DNA"/>
</dbReference>
<dbReference type="InterPro" id="IPR050249">
    <property type="entry name" value="Pseudomonas-type_ThrB"/>
</dbReference>
<dbReference type="InterPro" id="IPR011009">
    <property type="entry name" value="Kinase-like_dom_sf"/>
</dbReference>
<feature type="domain" description="Aminoglycoside phosphotransferase" evidence="2">
    <location>
        <begin position="45"/>
        <end position="272"/>
    </location>
</feature>
<dbReference type="Proteomes" id="UP000251166">
    <property type="component" value="Chromosome"/>
</dbReference>
<dbReference type="GO" id="GO:0004413">
    <property type="term" value="F:homoserine kinase activity"/>
    <property type="evidence" value="ECO:0007669"/>
    <property type="project" value="TreeGrafter"/>
</dbReference>
<organism evidence="3 4">
    <name type="scientific">Rhizobium leguminosarum</name>
    <dbReference type="NCBI Taxonomy" id="384"/>
    <lineage>
        <taxon>Bacteria</taxon>
        <taxon>Pseudomonadati</taxon>
        <taxon>Pseudomonadota</taxon>
        <taxon>Alphaproteobacteria</taxon>
        <taxon>Hyphomicrobiales</taxon>
        <taxon>Rhizobiaceae</taxon>
        <taxon>Rhizobium/Agrobacterium group</taxon>
        <taxon>Rhizobium</taxon>
    </lineage>
</organism>
<evidence type="ECO:0000256" key="1">
    <source>
        <dbReference type="ARBA" id="ARBA00038240"/>
    </source>
</evidence>
<dbReference type="Pfam" id="PF01636">
    <property type="entry name" value="APH"/>
    <property type="match status" value="1"/>
</dbReference>
<keyword evidence="3" id="KW-0808">Transferase</keyword>
<dbReference type="Gene3D" id="3.30.200.20">
    <property type="entry name" value="Phosphorylase Kinase, domain 1"/>
    <property type="match status" value="1"/>
</dbReference>
<protein>
    <submittedName>
        <fullName evidence="3">Phosphotransferase enzyme family protein</fullName>
    </submittedName>
</protein>
<dbReference type="InterPro" id="IPR002575">
    <property type="entry name" value="Aminoglycoside_PTrfase"/>
</dbReference>
<proteinExistence type="inferred from homology"/>
<name>A0A2Z4YKB1_RHILE</name>
<evidence type="ECO:0000313" key="3">
    <source>
        <dbReference type="EMBL" id="AXA41721.1"/>
    </source>
</evidence>
<dbReference type="PANTHER" id="PTHR21064">
    <property type="entry name" value="AMINOGLYCOSIDE PHOSPHOTRANSFERASE DOMAIN-CONTAINING PROTEIN-RELATED"/>
    <property type="match status" value="1"/>
</dbReference>
<accession>A0A2Z4YKB1</accession>
<comment type="similarity">
    <text evidence="1">Belongs to the pseudomonas-type ThrB family.</text>
</comment>
<evidence type="ECO:0000259" key="2">
    <source>
        <dbReference type="Pfam" id="PF01636"/>
    </source>
</evidence>
<gene>
    <name evidence="3" type="ORF">DLJ82_4158</name>
</gene>
<sequence length="332" mass="37073">MMGCRMLDFDPLYSTPQVAAIEQFIDQHYPLAGPVSCRMLQRGLNDVYLALGNNGERYVFRLSHRRARGPADVKTETAFLTHLSQSGVPVAAPIPTRGGRLFVQGQAPEGARQAVLFRAIDGRKPDTADAGDARANGKTLALMHNAAETFQPEGALYRLDLEHLLHRPLARIGDSGVVEDADVRSDLEDIAARTAKAIEAFANLSWTYCHGDCHGFNARINDAGEAVFFDFDDGGPGYLAYDLSVFLWAQTSFGRRSTAMWDAFVDGYRAVRPITPDDFEAAHRFVIVRHIWLMGEYTSRAQEWGSEAVGWIAREANFLRQWETERCVERLF</sequence>
<dbReference type="GO" id="GO:0009088">
    <property type="term" value="P:threonine biosynthetic process"/>
    <property type="evidence" value="ECO:0007669"/>
    <property type="project" value="TreeGrafter"/>
</dbReference>
<dbReference type="PANTHER" id="PTHR21064:SF6">
    <property type="entry name" value="AMINOGLYCOSIDE PHOSPHOTRANSFERASE DOMAIN-CONTAINING PROTEIN"/>
    <property type="match status" value="1"/>
</dbReference>